<feature type="region of interest" description="Disordered" evidence="1">
    <location>
        <begin position="123"/>
        <end position="143"/>
    </location>
</feature>
<protein>
    <submittedName>
        <fullName evidence="3">Uncharacterized protein LOC114326596</fullName>
    </submittedName>
</protein>
<accession>A0A6P7FBK0</accession>
<dbReference type="AlphaFoldDB" id="A0A6P7FBK0"/>
<name>A0A6P7FBK0_DIAVI</name>
<feature type="chain" id="PRO_5028041439" evidence="2">
    <location>
        <begin position="22"/>
        <end position="247"/>
    </location>
</feature>
<sequence>MWVRCFVSVLFLINVFHSGTSIPNPSLYNLPRAIFSLAGSASASSSSVDTSESAKLTNIVDYHKKEEKRQQLQTEKRIGEDDDISDDPAEKEENEASPSFLQKKVNKILAKIQLFSTFSDSSATQDLEVEEETKSNSTEETPKSDVIIDFGDFPSPTPKAAASQKVVVPAEYGAPLRLTLDINDAENITDIEHIINPNCTHIESTNKLGQIGVYFAELFGSIVGLAYGAMAHINNALTGQNKPETTI</sequence>
<dbReference type="OrthoDB" id="6764443at2759"/>
<keyword evidence="2" id="KW-0732">Signal</keyword>
<feature type="compositionally biased region" description="Acidic residues" evidence="1">
    <location>
        <begin position="80"/>
        <end position="95"/>
    </location>
</feature>
<evidence type="ECO:0000256" key="1">
    <source>
        <dbReference type="SAM" id="MobiDB-lite"/>
    </source>
</evidence>
<dbReference type="KEGG" id="dvv:114326596"/>
<organism evidence="3">
    <name type="scientific">Diabrotica virgifera virgifera</name>
    <name type="common">western corn rootworm</name>
    <dbReference type="NCBI Taxonomy" id="50390"/>
    <lineage>
        <taxon>Eukaryota</taxon>
        <taxon>Metazoa</taxon>
        <taxon>Ecdysozoa</taxon>
        <taxon>Arthropoda</taxon>
        <taxon>Hexapoda</taxon>
        <taxon>Insecta</taxon>
        <taxon>Pterygota</taxon>
        <taxon>Neoptera</taxon>
        <taxon>Endopterygota</taxon>
        <taxon>Coleoptera</taxon>
        <taxon>Polyphaga</taxon>
        <taxon>Cucujiformia</taxon>
        <taxon>Chrysomeloidea</taxon>
        <taxon>Chrysomelidae</taxon>
        <taxon>Galerucinae</taxon>
        <taxon>Diabroticina</taxon>
        <taxon>Diabroticites</taxon>
        <taxon>Diabrotica</taxon>
    </lineage>
</organism>
<evidence type="ECO:0000256" key="2">
    <source>
        <dbReference type="SAM" id="SignalP"/>
    </source>
</evidence>
<feature type="signal peptide" evidence="2">
    <location>
        <begin position="1"/>
        <end position="21"/>
    </location>
</feature>
<gene>
    <name evidence="3" type="primary">LOC114326596</name>
</gene>
<feature type="compositionally biased region" description="Basic and acidic residues" evidence="1">
    <location>
        <begin position="66"/>
        <end position="79"/>
    </location>
</feature>
<dbReference type="RefSeq" id="XP_028130810.1">
    <property type="nucleotide sequence ID" value="XM_028275009.1"/>
</dbReference>
<feature type="region of interest" description="Disordered" evidence="1">
    <location>
        <begin position="66"/>
        <end position="98"/>
    </location>
</feature>
<proteinExistence type="predicted"/>
<reference evidence="3" key="1">
    <citation type="submission" date="2025-08" db="UniProtKB">
        <authorList>
            <consortium name="RefSeq"/>
        </authorList>
    </citation>
    <scope>IDENTIFICATION</scope>
    <source>
        <tissue evidence="3">Whole insect</tissue>
    </source>
</reference>
<dbReference type="InParanoid" id="A0A6P7FBK0"/>
<evidence type="ECO:0000313" key="3">
    <source>
        <dbReference type="RefSeq" id="XP_028130810.1"/>
    </source>
</evidence>